<organism evidence="3">
    <name type="scientific">bioreactor metagenome</name>
    <dbReference type="NCBI Taxonomy" id="1076179"/>
    <lineage>
        <taxon>unclassified sequences</taxon>
        <taxon>metagenomes</taxon>
        <taxon>ecological metagenomes</taxon>
    </lineage>
</organism>
<dbReference type="InterPro" id="IPR011528">
    <property type="entry name" value="NERD"/>
</dbReference>
<keyword evidence="1" id="KW-0812">Transmembrane</keyword>
<accession>A0A644XZM9</accession>
<keyword evidence="1" id="KW-1133">Transmembrane helix</keyword>
<keyword evidence="1" id="KW-0472">Membrane</keyword>
<reference evidence="3" key="1">
    <citation type="submission" date="2019-08" db="EMBL/GenBank/DDBJ databases">
        <authorList>
            <person name="Kucharzyk K."/>
            <person name="Murdoch R.W."/>
            <person name="Higgins S."/>
            <person name="Loffler F."/>
        </authorList>
    </citation>
    <scope>NUCLEOTIDE SEQUENCE</scope>
</reference>
<evidence type="ECO:0000313" key="3">
    <source>
        <dbReference type="EMBL" id="MPM21121.1"/>
    </source>
</evidence>
<name>A0A644XZM9_9ZZZZ</name>
<dbReference type="AlphaFoldDB" id="A0A644XZM9"/>
<proteinExistence type="predicted"/>
<dbReference type="Pfam" id="PF08378">
    <property type="entry name" value="NERD"/>
    <property type="match status" value="1"/>
</dbReference>
<gene>
    <name evidence="3" type="ORF">SDC9_67564</name>
</gene>
<dbReference type="PROSITE" id="PS50965">
    <property type="entry name" value="NERD"/>
    <property type="match status" value="1"/>
</dbReference>
<protein>
    <recommendedName>
        <fullName evidence="2">NERD domain-containing protein</fullName>
    </recommendedName>
</protein>
<evidence type="ECO:0000256" key="1">
    <source>
        <dbReference type="SAM" id="Phobius"/>
    </source>
</evidence>
<comment type="caution">
    <text evidence="3">The sequence shown here is derived from an EMBL/GenBank/DDBJ whole genome shotgun (WGS) entry which is preliminary data.</text>
</comment>
<dbReference type="EMBL" id="VSSQ01003525">
    <property type="protein sequence ID" value="MPM21121.1"/>
    <property type="molecule type" value="Genomic_DNA"/>
</dbReference>
<sequence length="214" mass="25115">MEYIFTLSITALIFGIAGFIIGRKKQGWTENIGEYYVRKYLLTTFPEAEYHLMNNITLPFKDGTTQIDHILVSRYGIFVIETKHYKGWIFGDENSKNWTQVLYNLKFKFMNPINQNSLHINAISALLDFIPKEHIHSIVVFTGDAKFKTNCPRGVVDLYNLANYIRANKEIVMSKNRMQFCIGRIESIRKIISNETEIEHQEYLIRKHSRLNKK</sequence>
<feature type="transmembrane region" description="Helical" evidence="1">
    <location>
        <begin position="6"/>
        <end position="22"/>
    </location>
</feature>
<evidence type="ECO:0000259" key="2">
    <source>
        <dbReference type="PROSITE" id="PS50965"/>
    </source>
</evidence>
<feature type="domain" description="NERD" evidence="2">
    <location>
        <begin position="29"/>
        <end position="146"/>
    </location>
</feature>